<evidence type="ECO:0000313" key="6">
    <source>
        <dbReference type="EMBL" id="SUH39286.1"/>
    </source>
</evidence>
<accession>A0A379X117</accession>
<dbReference type="Gene3D" id="2.40.50.100">
    <property type="match status" value="1"/>
</dbReference>
<dbReference type="EMBL" id="UGXT01000002">
    <property type="protein sequence ID" value="SUH39286.1"/>
    <property type="molecule type" value="Genomic_DNA"/>
</dbReference>
<gene>
    <name evidence="6" type="primary">mdtE_2</name>
    <name evidence="6" type="ORF">NCTC8261_05638</name>
</gene>
<proteinExistence type="inferred from homology"/>
<comment type="subcellular location">
    <subcellularLocation>
        <location evidence="1">Cell inner membrane</location>
        <topology evidence="1">Lipid-anchor</topology>
    </subcellularLocation>
</comment>
<dbReference type="NCBIfam" id="TIGR01730">
    <property type="entry name" value="RND_mfp"/>
    <property type="match status" value="1"/>
</dbReference>
<protein>
    <submittedName>
        <fullName evidence="6">Transporter</fullName>
    </submittedName>
</protein>
<evidence type="ECO:0000259" key="5">
    <source>
        <dbReference type="Pfam" id="PF25917"/>
    </source>
</evidence>
<dbReference type="SUPFAM" id="SSF111369">
    <property type="entry name" value="HlyD-like secretion proteins"/>
    <property type="match status" value="1"/>
</dbReference>
<dbReference type="GO" id="GO:0046677">
    <property type="term" value="P:response to antibiotic"/>
    <property type="evidence" value="ECO:0007669"/>
    <property type="project" value="TreeGrafter"/>
</dbReference>
<evidence type="ECO:0000256" key="3">
    <source>
        <dbReference type="SAM" id="Coils"/>
    </source>
</evidence>
<dbReference type="InterPro" id="IPR006143">
    <property type="entry name" value="RND_pump_MFP"/>
</dbReference>
<name>A0A379X117_SALET</name>
<evidence type="ECO:0000313" key="7">
    <source>
        <dbReference type="Proteomes" id="UP000254712"/>
    </source>
</evidence>
<dbReference type="PANTHER" id="PTHR30158:SF10">
    <property type="entry name" value="CATION EFFLUX PUMP"/>
    <property type="match status" value="1"/>
</dbReference>
<feature type="coiled-coil region" evidence="3">
    <location>
        <begin position="112"/>
        <end position="139"/>
    </location>
</feature>
<dbReference type="AlphaFoldDB" id="A0A379X117"/>
<keyword evidence="4" id="KW-1133">Transmembrane helix</keyword>
<dbReference type="GO" id="GO:0005886">
    <property type="term" value="C:plasma membrane"/>
    <property type="evidence" value="ECO:0007669"/>
    <property type="project" value="TreeGrafter"/>
</dbReference>
<feature type="domain" description="Multidrug resistance protein MdtA-like barrel-sandwich hybrid" evidence="5">
    <location>
        <begin position="71"/>
        <end position="152"/>
    </location>
</feature>
<dbReference type="Proteomes" id="UP000254712">
    <property type="component" value="Unassembled WGS sequence"/>
</dbReference>
<dbReference type="InterPro" id="IPR058625">
    <property type="entry name" value="MdtA-like_BSH"/>
</dbReference>
<feature type="transmembrane region" description="Helical" evidence="4">
    <location>
        <begin position="7"/>
        <end position="25"/>
    </location>
</feature>
<dbReference type="Gene3D" id="1.10.287.470">
    <property type="entry name" value="Helix hairpin bin"/>
    <property type="match status" value="1"/>
</dbReference>
<keyword evidence="4" id="KW-0812">Transmembrane</keyword>
<sequence>MRRTFKIMLIAGVIAAIGGVIYMAGEALWDKDNAVGPPASAPPPPSVPVAKALSRTLAPTAEFTGFLAAPETVELRSRVGGTLDAVSVPEGRLVSRGQLLFQIDPRPFEVALDTAVAQLRQAEVLARQAQADFDRIQRLVASGAVSRKNADDVTATRNARQAQMQSAKAAVAAARLELSWTRITRPLPDALTAYW</sequence>
<keyword evidence="4" id="KW-0472">Membrane</keyword>
<dbReference type="PANTHER" id="PTHR30158">
    <property type="entry name" value="ACRA/E-RELATED COMPONENT OF DRUG EFFLUX TRANSPORTER"/>
    <property type="match status" value="1"/>
</dbReference>
<organism evidence="6 7">
    <name type="scientific">Salmonella enterica I</name>
    <dbReference type="NCBI Taxonomy" id="59201"/>
    <lineage>
        <taxon>Bacteria</taxon>
        <taxon>Pseudomonadati</taxon>
        <taxon>Pseudomonadota</taxon>
        <taxon>Gammaproteobacteria</taxon>
        <taxon>Enterobacterales</taxon>
        <taxon>Enterobacteriaceae</taxon>
        <taxon>Salmonella</taxon>
    </lineage>
</organism>
<keyword evidence="3" id="KW-0175">Coiled coil</keyword>
<evidence type="ECO:0000256" key="4">
    <source>
        <dbReference type="SAM" id="Phobius"/>
    </source>
</evidence>
<comment type="similarity">
    <text evidence="2">Belongs to the membrane fusion protein (MFP) (TC 8.A.1) family.</text>
</comment>
<evidence type="ECO:0000256" key="2">
    <source>
        <dbReference type="ARBA" id="ARBA00009477"/>
    </source>
</evidence>
<dbReference type="Pfam" id="PF25917">
    <property type="entry name" value="BSH_RND"/>
    <property type="match status" value="1"/>
</dbReference>
<dbReference type="GO" id="GO:0022857">
    <property type="term" value="F:transmembrane transporter activity"/>
    <property type="evidence" value="ECO:0007669"/>
    <property type="project" value="InterPro"/>
</dbReference>
<reference evidence="6 7" key="1">
    <citation type="submission" date="2018-06" db="EMBL/GenBank/DDBJ databases">
        <authorList>
            <consortium name="Pathogen Informatics"/>
            <person name="Doyle S."/>
        </authorList>
    </citation>
    <scope>NUCLEOTIDE SEQUENCE [LARGE SCALE GENOMIC DNA]</scope>
    <source>
        <strain evidence="6 7">NCTC8261</strain>
    </source>
</reference>
<evidence type="ECO:0000256" key="1">
    <source>
        <dbReference type="ARBA" id="ARBA00004519"/>
    </source>
</evidence>